<dbReference type="OrthoDB" id="398435at2"/>
<dbReference type="EMBL" id="FLOB01000007">
    <property type="protein sequence ID" value="SBS34034.1"/>
    <property type="molecule type" value="Genomic_DNA"/>
</dbReference>
<dbReference type="SUPFAM" id="SSF116734">
    <property type="entry name" value="DNA methylase specificity domain"/>
    <property type="match status" value="2"/>
</dbReference>
<dbReference type="InterPro" id="IPR000055">
    <property type="entry name" value="Restrct_endonuc_typeI_TRD"/>
</dbReference>
<comment type="similarity">
    <text evidence="1">Belongs to the type-I restriction system S methylase family.</text>
</comment>
<evidence type="ECO:0000313" key="6">
    <source>
        <dbReference type="Proteomes" id="UP000092544"/>
    </source>
</evidence>
<keyword evidence="6" id="KW-1185">Reference proteome</keyword>
<reference evidence="5 6" key="1">
    <citation type="submission" date="2016-06" db="EMBL/GenBank/DDBJ databases">
        <authorList>
            <person name="Kjaerup R.B."/>
            <person name="Dalgaard T.S."/>
            <person name="Juul-Madsen H.R."/>
        </authorList>
    </citation>
    <scope>NUCLEOTIDE SEQUENCE [LARGE SCALE GENOMIC DNA]</scope>
    <source>
        <strain evidence="5 6">CECT 8886</strain>
    </source>
</reference>
<keyword evidence="2" id="KW-0680">Restriction system</keyword>
<evidence type="ECO:0000259" key="4">
    <source>
        <dbReference type="Pfam" id="PF01420"/>
    </source>
</evidence>
<dbReference type="Gene3D" id="3.90.220.20">
    <property type="entry name" value="DNA methylase specificity domains"/>
    <property type="match status" value="2"/>
</dbReference>
<dbReference type="Pfam" id="PF01420">
    <property type="entry name" value="Methylase_S"/>
    <property type="match status" value="2"/>
</dbReference>
<evidence type="ECO:0000256" key="1">
    <source>
        <dbReference type="ARBA" id="ARBA00010923"/>
    </source>
</evidence>
<dbReference type="GO" id="GO:0003677">
    <property type="term" value="F:DNA binding"/>
    <property type="evidence" value="ECO:0007669"/>
    <property type="project" value="UniProtKB-KW"/>
</dbReference>
<dbReference type="RefSeq" id="WP_067017711.1">
    <property type="nucleotide sequence ID" value="NZ_FLOB01000007.1"/>
</dbReference>
<dbReference type="CDD" id="cd17517">
    <property type="entry name" value="RMtype1_S_EcoKI_StySPI-TRD2-CR2_like"/>
    <property type="match status" value="1"/>
</dbReference>
<dbReference type="AlphaFoldDB" id="A0A1A8TKH1"/>
<dbReference type="InterPro" id="IPR044946">
    <property type="entry name" value="Restrct_endonuc_typeI_TRD_sf"/>
</dbReference>
<dbReference type="InterPro" id="IPR052021">
    <property type="entry name" value="Type-I_RS_S_subunit"/>
</dbReference>
<gene>
    <name evidence="5" type="ORF">MSP8886_02934</name>
</gene>
<evidence type="ECO:0000256" key="2">
    <source>
        <dbReference type="ARBA" id="ARBA00022747"/>
    </source>
</evidence>
<dbReference type="PANTHER" id="PTHR30408:SF12">
    <property type="entry name" value="TYPE I RESTRICTION ENZYME MJAVIII SPECIFICITY SUBUNIT"/>
    <property type="match status" value="1"/>
</dbReference>
<feature type="domain" description="Type I restriction modification DNA specificity" evidence="4">
    <location>
        <begin position="200"/>
        <end position="361"/>
    </location>
</feature>
<keyword evidence="3" id="KW-0238">DNA-binding</keyword>
<dbReference type="GO" id="GO:0009307">
    <property type="term" value="P:DNA restriction-modification system"/>
    <property type="evidence" value="ECO:0007669"/>
    <property type="project" value="UniProtKB-KW"/>
</dbReference>
<dbReference type="STRING" id="1792290.MSP8886_02934"/>
<name>A0A1A8TKH1_9GAMM</name>
<dbReference type="PANTHER" id="PTHR30408">
    <property type="entry name" value="TYPE-1 RESTRICTION ENZYME ECOKI SPECIFICITY PROTEIN"/>
    <property type="match status" value="1"/>
</dbReference>
<dbReference type="Proteomes" id="UP000092544">
    <property type="component" value="Unassembled WGS sequence"/>
</dbReference>
<organism evidence="5 6">
    <name type="scientific">Marinomonas spartinae</name>
    <dbReference type="NCBI Taxonomy" id="1792290"/>
    <lineage>
        <taxon>Bacteria</taxon>
        <taxon>Pseudomonadati</taxon>
        <taxon>Pseudomonadota</taxon>
        <taxon>Gammaproteobacteria</taxon>
        <taxon>Oceanospirillales</taxon>
        <taxon>Oceanospirillaceae</taxon>
        <taxon>Marinomonas</taxon>
    </lineage>
</organism>
<evidence type="ECO:0000256" key="3">
    <source>
        <dbReference type="ARBA" id="ARBA00023125"/>
    </source>
</evidence>
<evidence type="ECO:0000313" key="5">
    <source>
        <dbReference type="EMBL" id="SBS34034.1"/>
    </source>
</evidence>
<proteinExistence type="inferred from homology"/>
<protein>
    <submittedName>
        <fullName evidence="5">EcoKI restriction-modification system protein HsdS</fullName>
    </submittedName>
</protein>
<dbReference type="CDD" id="cd17246">
    <property type="entry name" value="RMtype1_S_SonII-TRD2-CR2_like"/>
    <property type="match status" value="1"/>
</dbReference>
<feature type="domain" description="Type I restriction modification DNA specificity" evidence="4">
    <location>
        <begin position="3"/>
        <end position="178"/>
    </location>
</feature>
<sequence>MTWPVMPLSNLVDVMHQGINTAADKVEYSQSGYPIIQSKHLKENCVDFDGVKYLSESDFQKYSPKYVPQKGDILFANIGSIGKSLIIDTGSTFLFAWNVFLIRPKQELIDVSYLKYFFDRLLSIKYYDQYLTGGTVKFVNKKVMGEIEIPLPPLEEQKRIAAILDKADAIRRKRQQAIDLADDFLRSVFLDMFGDPVINPKGWEVKSLGSLIESGPTNGLYKPSTEYGSGIRILRIDGFYNGVLSPQEKLKRVNLGQNEIEKYQLKDRSILINRVNSRDYLGKSAFVERLEEVTVFESNMMNFSANEKIINPCFLVHQLQTPYVKNQVLKLAKDAVNQSSINQQDVKSLEVIVPNLELQTEFELVCTRYKDSLTTRKESIFNCEAIFSSLGQRAFSGQL</sequence>
<accession>A0A1A8TKH1</accession>